<protein>
    <submittedName>
        <fullName evidence="1">Uncharacterized protein</fullName>
    </submittedName>
</protein>
<reference evidence="1" key="1">
    <citation type="submission" date="2018-06" db="EMBL/GenBank/DDBJ databases">
        <title>Draft genome sequence of Methanothermobacter thermautotrophicus Strain WHS, a thermophilic, hydrogenotrophic methanogen isolated from Washburn Hot Springs in Yellowstone National Park, USA.</title>
        <authorList>
            <person name="Mckay L.J."/>
            <person name="Klingelsmith K."/>
            <person name="Inskeep W.P."/>
            <person name="Fields M.W."/>
        </authorList>
    </citation>
    <scope>NUCLEOTIDE SEQUENCE</scope>
    <source>
        <strain evidence="1">WHS</strain>
    </source>
</reference>
<accession>A0A842YM83</accession>
<organism evidence="1 2">
    <name type="scientific">Methanothermobacter thermautotrophicus</name>
    <name type="common">Methanobacterium thermoformicicum</name>
    <dbReference type="NCBI Taxonomy" id="145262"/>
    <lineage>
        <taxon>Archaea</taxon>
        <taxon>Methanobacteriati</taxon>
        <taxon>Methanobacteriota</taxon>
        <taxon>Methanomada group</taxon>
        <taxon>Methanobacteria</taxon>
        <taxon>Methanobacteriales</taxon>
        <taxon>Methanobacteriaceae</taxon>
        <taxon>Methanothermobacter</taxon>
    </lineage>
</organism>
<comment type="caution">
    <text evidence="1">The sequence shown here is derived from an EMBL/GenBank/DDBJ whole genome shotgun (WGS) entry which is preliminary data.</text>
</comment>
<dbReference type="Proteomes" id="UP000646659">
    <property type="component" value="Unassembled WGS sequence"/>
</dbReference>
<proteinExistence type="predicted"/>
<evidence type="ECO:0000313" key="2">
    <source>
        <dbReference type="Proteomes" id="UP000646659"/>
    </source>
</evidence>
<dbReference type="AlphaFoldDB" id="A0A842YM83"/>
<dbReference type="RefSeq" id="WP_192961295.1">
    <property type="nucleotide sequence ID" value="NZ_QKOF01000003.1"/>
</dbReference>
<evidence type="ECO:0000313" key="1">
    <source>
        <dbReference type="EMBL" id="MBE2899511.1"/>
    </source>
</evidence>
<sequence>MSLKVYGEESIIGFDGSNQTFMVQGKCVDGYLPRQPLTKFRIFRDSVSMASHIIGSTLGNFIDFVGGRRKRAHELLFRSFIDQILYTKAMPYTVEEAYRSTKVFHEIVNGLN</sequence>
<name>A0A842YM83_METTF</name>
<dbReference type="EMBL" id="QKOF01000003">
    <property type="protein sequence ID" value="MBE2899511.1"/>
    <property type="molecule type" value="Genomic_DNA"/>
</dbReference>
<gene>
    <name evidence="1" type="ORF">DNK57_01530</name>
</gene>